<dbReference type="AlphaFoldDB" id="A0AAD8EPI4"/>
<evidence type="ECO:0000313" key="2">
    <source>
        <dbReference type="EMBL" id="KAJ9598390.1"/>
    </source>
</evidence>
<feature type="chain" id="PRO_5042167301" evidence="1">
    <location>
        <begin position="20"/>
        <end position="58"/>
    </location>
</feature>
<accession>A0AAD8EPI4</accession>
<feature type="signal peptide" evidence="1">
    <location>
        <begin position="1"/>
        <end position="19"/>
    </location>
</feature>
<evidence type="ECO:0000313" key="3">
    <source>
        <dbReference type="Proteomes" id="UP001233999"/>
    </source>
</evidence>
<organism evidence="2 3">
    <name type="scientific">Diploptera punctata</name>
    <name type="common">Pacific beetle cockroach</name>
    <dbReference type="NCBI Taxonomy" id="6984"/>
    <lineage>
        <taxon>Eukaryota</taxon>
        <taxon>Metazoa</taxon>
        <taxon>Ecdysozoa</taxon>
        <taxon>Arthropoda</taxon>
        <taxon>Hexapoda</taxon>
        <taxon>Insecta</taxon>
        <taxon>Pterygota</taxon>
        <taxon>Neoptera</taxon>
        <taxon>Polyneoptera</taxon>
        <taxon>Dictyoptera</taxon>
        <taxon>Blattodea</taxon>
        <taxon>Blaberoidea</taxon>
        <taxon>Blaberidae</taxon>
        <taxon>Diplopterinae</taxon>
        <taxon>Diploptera</taxon>
    </lineage>
</organism>
<proteinExistence type="predicted"/>
<reference evidence="2" key="2">
    <citation type="submission" date="2023-05" db="EMBL/GenBank/DDBJ databases">
        <authorList>
            <person name="Fouks B."/>
        </authorList>
    </citation>
    <scope>NUCLEOTIDE SEQUENCE</scope>
    <source>
        <strain evidence="2">Stay&amp;Tobe</strain>
        <tissue evidence="2">Testes</tissue>
    </source>
</reference>
<name>A0AAD8EPI4_DIPPU</name>
<feature type="non-terminal residue" evidence="2">
    <location>
        <position position="58"/>
    </location>
</feature>
<keyword evidence="1" id="KW-0732">Signal</keyword>
<sequence>GALAGGISSLVFMSWLVFGTQQSIIDGKVKHPGLARSTEGCDSNQTFLHFNQTTPQFS</sequence>
<evidence type="ECO:0000256" key="1">
    <source>
        <dbReference type="SAM" id="SignalP"/>
    </source>
</evidence>
<comment type="caution">
    <text evidence="2">The sequence shown here is derived from an EMBL/GenBank/DDBJ whole genome shotgun (WGS) entry which is preliminary data.</text>
</comment>
<protein>
    <submittedName>
        <fullName evidence="2">Uncharacterized protein</fullName>
    </submittedName>
</protein>
<feature type="non-terminal residue" evidence="2">
    <location>
        <position position="1"/>
    </location>
</feature>
<dbReference type="Proteomes" id="UP001233999">
    <property type="component" value="Unassembled WGS sequence"/>
</dbReference>
<reference evidence="2" key="1">
    <citation type="journal article" date="2023" name="IScience">
        <title>Live-bearing cockroach genome reveals convergent evolutionary mechanisms linked to viviparity in insects and beyond.</title>
        <authorList>
            <person name="Fouks B."/>
            <person name="Harrison M.C."/>
            <person name="Mikhailova A.A."/>
            <person name="Marchal E."/>
            <person name="English S."/>
            <person name="Carruthers M."/>
            <person name="Jennings E.C."/>
            <person name="Chiamaka E.L."/>
            <person name="Frigard R.A."/>
            <person name="Pippel M."/>
            <person name="Attardo G.M."/>
            <person name="Benoit J.B."/>
            <person name="Bornberg-Bauer E."/>
            <person name="Tobe S.S."/>
        </authorList>
    </citation>
    <scope>NUCLEOTIDE SEQUENCE</scope>
    <source>
        <strain evidence="2">Stay&amp;Tobe</strain>
    </source>
</reference>
<keyword evidence="3" id="KW-1185">Reference proteome</keyword>
<dbReference type="EMBL" id="JASPKZ010001222">
    <property type="protein sequence ID" value="KAJ9598390.1"/>
    <property type="molecule type" value="Genomic_DNA"/>
</dbReference>
<gene>
    <name evidence="2" type="ORF">L9F63_010912</name>
</gene>